<accession>A0ABX8ADV9</accession>
<keyword evidence="1" id="KW-1133">Transmembrane helix</keyword>
<feature type="transmembrane region" description="Helical" evidence="1">
    <location>
        <begin position="349"/>
        <end position="368"/>
    </location>
</feature>
<proteinExistence type="predicted"/>
<feature type="transmembrane region" description="Helical" evidence="1">
    <location>
        <begin position="164"/>
        <end position="183"/>
    </location>
</feature>
<dbReference type="Pfam" id="PF01757">
    <property type="entry name" value="Acyl_transf_3"/>
    <property type="match status" value="1"/>
</dbReference>
<sequence>MMRRPRPWRGTAGARRTTMSDRNAALDRARTFVTLLVLANHAVVAYTAFGRYYPNHYLWSTAPIVDDQRWFGFNVLTLFNDTFFMCLMFMLSGLFVWPSLKRKGILDFVRDRALRLGLPFLAMILVLMPIAYYASFSLSTNKTGFVEFYINNFKQGQWFAGPGWFIWYLLFLDLVAIPVFLFAPRLVDGINRLSIRAFERPWLFIAALAIIAVISYVPFLFTVGAVRWFSLGPLQVQFSRMAIYGVFFFAGMGIGAANIDQGLLARTGTLARQWLWWTIAAAASFGSLAYLINFRRMKLSNLTGAPPFWWQSSYGVIYAIACTLICLAVLALFVRFGQREKSIFDPLRGDAYGIFVLHYIPMLWLQWAMLKMPWGAQPKALIAFAGTLAMSWAATRALRQIPGMTRVL</sequence>
<keyword evidence="3" id="KW-0012">Acyltransferase</keyword>
<feature type="transmembrane region" description="Helical" evidence="1">
    <location>
        <begin position="116"/>
        <end position="135"/>
    </location>
</feature>
<evidence type="ECO:0000313" key="3">
    <source>
        <dbReference type="EMBL" id="QUS40819.1"/>
    </source>
</evidence>
<evidence type="ECO:0000256" key="1">
    <source>
        <dbReference type="SAM" id="Phobius"/>
    </source>
</evidence>
<keyword evidence="4" id="KW-1185">Reference proteome</keyword>
<evidence type="ECO:0000313" key="4">
    <source>
        <dbReference type="Proteomes" id="UP000682843"/>
    </source>
</evidence>
<dbReference type="Proteomes" id="UP000682843">
    <property type="component" value="Chromosome"/>
</dbReference>
<dbReference type="PANTHER" id="PTHR36927">
    <property type="entry name" value="BLR4337 PROTEIN"/>
    <property type="match status" value="1"/>
</dbReference>
<keyword evidence="1" id="KW-0812">Transmembrane</keyword>
<feature type="domain" description="Acyltransferase 3" evidence="2">
    <location>
        <begin position="23"/>
        <end position="395"/>
    </location>
</feature>
<protein>
    <submittedName>
        <fullName evidence="3">Acyltransferase</fullName>
    </submittedName>
</protein>
<dbReference type="PANTHER" id="PTHR36927:SF4">
    <property type="entry name" value="BLR5718 PROTEIN"/>
    <property type="match status" value="1"/>
</dbReference>
<feature type="transmembrane region" description="Helical" evidence="1">
    <location>
        <begin position="380"/>
        <end position="398"/>
    </location>
</feature>
<feature type="transmembrane region" description="Helical" evidence="1">
    <location>
        <begin position="274"/>
        <end position="294"/>
    </location>
</feature>
<dbReference type="InterPro" id="IPR002656">
    <property type="entry name" value="Acyl_transf_3_dom"/>
</dbReference>
<organism evidence="3 4">
    <name type="scientific">Tardiphaga alba</name>
    <dbReference type="NCBI Taxonomy" id="340268"/>
    <lineage>
        <taxon>Bacteria</taxon>
        <taxon>Pseudomonadati</taxon>
        <taxon>Pseudomonadota</taxon>
        <taxon>Alphaproteobacteria</taxon>
        <taxon>Hyphomicrobiales</taxon>
        <taxon>Nitrobacteraceae</taxon>
        <taxon>Tardiphaga</taxon>
    </lineage>
</organism>
<evidence type="ECO:0000259" key="2">
    <source>
        <dbReference type="Pfam" id="PF01757"/>
    </source>
</evidence>
<reference evidence="3 4" key="1">
    <citation type="submission" date="2019-02" db="EMBL/GenBank/DDBJ databases">
        <title>Emended description of the genus Rhodopseudomonas and description of Rhodopseudomonas albus sp. nov., a non-phototrophic, heavy-metal-tolerant bacterium isolated from garden soil.</title>
        <authorList>
            <person name="Bao Z."/>
            <person name="Cao W.W."/>
            <person name="Sato Y."/>
            <person name="Nishizawa T."/>
            <person name="Zhao J."/>
            <person name="Guo Y."/>
            <person name="Ohta H."/>
        </authorList>
    </citation>
    <scope>NUCLEOTIDE SEQUENCE [LARGE SCALE GENOMIC DNA]</scope>
    <source>
        <strain evidence="3 4">SK50-23</strain>
    </source>
</reference>
<feature type="transmembrane region" description="Helical" evidence="1">
    <location>
        <begin position="203"/>
        <end position="229"/>
    </location>
</feature>
<dbReference type="InterPro" id="IPR050623">
    <property type="entry name" value="Glucan_succinyl_AcylTrfase"/>
</dbReference>
<dbReference type="EMBL" id="CP036498">
    <property type="protein sequence ID" value="QUS40819.1"/>
    <property type="molecule type" value="Genomic_DNA"/>
</dbReference>
<feature type="transmembrane region" description="Helical" evidence="1">
    <location>
        <begin position="314"/>
        <end position="337"/>
    </location>
</feature>
<keyword evidence="1" id="KW-0472">Membrane</keyword>
<dbReference type="GO" id="GO:0016746">
    <property type="term" value="F:acyltransferase activity"/>
    <property type="evidence" value="ECO:0007669"/>
    <property type="project" value="UniProtKB-KW"/>
</dbReference>
<feature type="transmembrane region" description="Helical" evidence="1">
    <location>
        <begin position="71"/>
        <end position="96"/>
    </location>
</feature>
<keyword evidence="3" id="KW-0808">Transferase</keyword>
<name>A0ABX8ADV9_9BRAD</name>
<feature type="transmembrane region" description="Helical" evidence="1">
    <location>
        <begin position="241"/>
        <end position="262"/>
    </location>
</feature>
<gene>
    <name evidence="3" type="ORF">RPMA_19735</name>
</gene>